<sequence>MVKKSYSKRPIQCHHKFDRFRLFLRSAFSLPSCAPDLADLGGSIPLKANLEASSTHQSHFEYTSRSRPNHPVESTFIRPPSRIVDSCIEINKSLLPNRDGTLTLGPNIPSKYLQVSHLAFITIICSDIYVPNTLKLVSTSRFCHPEYTPLSVFQSAVFLSVTIHRTLQWSLLVEFGCDGDRRRVLLQQPWTYLNQAILMDIPNSLDVLNGDSLLKILEWVMPSVQHPFPQAMRRVSESGFFLSRPSP</sequence>
<reference evidence="1" key="1">
    <citation type="submission" date="2018-11" db="EMBL/GenBank/DDBJ databases">
        <authorList>
            <person name="Grassa J C."/>
        </authorList>
    </citation>
    <scope>NUCLEOTIDE SEQUENCE [LARGE SCALE GENOMIC DNA]</scope>
</reference>
<dbReference type="EMBL" id="UZAU01000289">
    <property type="status" value="NOT_ANNOTATED_CDS"/>
    <property type="molecule type" value="Genomic_DNA"/>
</dbReference>
<protein>
    <submittedName>
        <fullName evidence="1">Uncharacterized protein</fullName>
    </submittedName>
</protein>
<keyword evidence="2" id="KW-1185">Reference proteome</keyword>
<evidence type="ECO:0000313" key="1">
    <source>
        <dbReference type="EnsemblPlants" id="cds.evm.model.03.1204"/>
    </source>
</evidence>
<name>A0A803P4D6_CANSA</name>
<organism evidence="1 2">
    <name type="scientific">Cannabis sativa</name>
    <name type="common">Hemp</name>
    <name type="synonym">Marijuana</name>
    <dbReference type="NCBI Taxonomy" id="3483"/>
    <lineage>
        <taxon>Eukaryota</taxon>
        <taxon>Viridiplantae</taxon>
        <taxon>Streptophyta</taxon>
        <taxon>Embryophyta</taxon>
        <taxon>Tracheophyta</taxon>
        <taxon>Spermatophyta</taxon>
        <taxon>Magnoliopsida</taxon>
        <taxon>eudicotyledons</taxon>
        <taxon>Gunneridae</taxon>
        <taxon>Pentapetalae</taxon>
        <taxon>rosids</taxon>
        <taxon>fabids</taxon>
        <taxon>Rosales</taxon>
        <taxon>Cannabaceae</taxon>
        <taxon>Cannabis</taxon>
    </lineage>
</organism>
<dbReference type="Proteomes" id="UP000596661">
    <property type="component" value="Chromosome 3"/>
</dbReference>
<reference evidence="1" key="2">
    <citation type="submission" date="2021-03" db="UniProtKB">
        <authorList>
            <consortium name="EnsemblPlants"/>
        </authorList>
    </citation>
    <scope>IDENTIFICATION</scope>
</reference>
<dbReference type="EnsemblPlants" id="evm.model.03.1204">
    <property type="protein sequence ID" value="cds.evm.model.03.1204"/>
    <property type="gene ID" value="evm.TU.03.1204"/>
</dbReference>
<evidence type="ECO:0000313" key="2">
    <source>
        <dbReference type="Proteomes" id="UP000596661"/>
    </source>
</evidence>
<dbReference type="AlphaFoldDB" id="A0A803P4D6"/>
<proteinExistence type="predicted"/>
<dbReference type="Gramene" id="evm.model.03.1204">
    <property type="protein sequence ID" value="cds.evm.model.03.1204"/>
    <property type="gene ID" value="evm.TU.03.1204"/>
</dbReference>
<accession>A0A803P4D6</accession>